<dbReference type="InterPro" id="IPR035513">
    <property type="entry name" value="Invertase/methylesterase_inhib"/>
</dbReference>
<dbReference type="Gene3D" id="2.160.20.10">
    <property type="entry name" value="Single-stranded right-handed beta-helix, Pectin lyase-like"/>
    <property type="match status" value="1"/>
</dbReference>
<keyword evidence="7" id="KW-0134">Cell wall</keyword>
<keyword evidence="8" id="KW-0812">Transmembrane</keyword>
<dbReference type="Pfam" id="PF01095">
    <property type="entry name" value="Pectinesterase"/>
    <property type="match status" value="1"/>
</dbReference>
<keyword evidence="8" id="KW-0472">Membrane</keyword>
<keyword evidence="5 7" id="KW-0063">Aspartyl esterase</keyword>
<dbReference type="PROSITE" id="PS00800">
    <property type="entry name" value="PECTINESTERASE_1"/>
    <property type="match status" value="1"/>
</dbReference>
<keyword evidence="7" id="KW-0961">Cell wall biogenesis/degradation</keyword>
<dbReference type="SMART" id="SM00856">
    <property type="entry name" value="PMEI"/>
    <property type="match status" value="1"/>
</dbReference>
<name>A0AAN7JZW8_9MYRT</name>
<dbReference type="CDD" id="cd15799">
    <property type="entry name" value="PMEI-like_4"/>
    <property type="match status" value="1"/>
</dbReference>
<dbReference type="InterPro" id="IPR012334">
    <property type="entry name" value="Pectin_lyas_fold"/>
</dbReference>
<comment type="similarity">
    <text evidence="3">In the C-terminal section; belongs to the pectinesterase family.</text>
</comment>
<keyword evidence="4 7" id="KW-0378">Hydrolase</keyword>
<evidence type="ECO:0000259" key="9">
    <source>
        <dbReference type="SMART" id="SM00856"/>
    </source>
</evidence>
<comment type="caution">
    <text evidence="10">The sequence shown here is derived from an EMBL/GenBank/DDBJ whole genome shotgun (WGS) entry which is preliminary data.</text>
</comment>
<dbReference type="SUPFAM" id="SSF51126">
    <property type="entry name" value="Pectin lyase-like"/>
    <property type="match status" value="1"/>
</dbReference>
<feature type="domain" description="Pectinesterase inhibitor" evidence="9">
    <location>
        <begin position="101"/>
        <end position="227"/>
    </location>
</feature>
<keyword evidence="8" id="KW-1133">Transmembrane helix</keyword>
<dbReference type="PROSITE" id="PS00503">
    <property type="entry name" value="PECTINESTERASE_2"/>
    <property type="match status" value="1"/>
</dbReference>
<comment type="catalytic activity">
    <reaction evidence="7">
        <text>[(1-&gt;4)-alpha-D-galacturonosyl methyl ester](n) + n H2O = [(1-&gt;4)-alpha-D-galacturonosyl](n) + n methanol + n H(+)</text>
        <dbReference type="Rhea" id="RHEA:22380"/>
        <dbReference type="Rhea" id="RHEA-COMP:14570"/>
        <dbReference type="Rhea" id="RHEA-COMP:14573"/>
        <dbReference type="ChEBI" id="CHEBI:15377"/>
        <dbReference type="ChEBI" id="CHEBI:15378"/>
        <dbReference type="ChEBI" id="CHEBI:17790"/>
        <dbReference type="ChEBI" id="CHEBI:140522"/>
        <dbReference type="ChEBI" id="CHEBI:140523"/>
        <dbReference type="EC" id="3.1.1.11"/>
    </reaction>
</comment>
<dbReference type="InterPro" id="IPR011050">
    <property type="entry name" value="Pectin_lyase_fold/virulence"/>
</dbReference>
<evidence type="ECO:0000313" key="10">
    <source>
        <dbReference type="EMBL" id="KAK4756624.1"/>
    </source>
</evidence>
<dbReference type="Gene3D" id="1.20.140.40">
    <property type="entry name" value="Invertase/pectin methylesterase inhibitor family protein"/>
    <property type="match status" value="1"/>
</dbReference>
<evidence type="ECO:0000256" key="1">
    <source>
        <dbReference type="ARBA" id="ARBA00005184"/>
    </source>
</evidence>
<proteinExistence type="inferred from homology"/>
<evidence type="ECO:0000256" key="6">
    <source>
        <dbReference type="PROSITE-ProRule" id="PRU10040"/>
    </source>
</evidence>
<evidence type="ECO:0000256" key="5">
    <source>
        <dbReference type="ARBA" id="ARBA00023085"/>
    </source>
</evidence>
<dbReference type="InterPro" id="IPR018040">
    <property type="entry name" value="Pectinesterase_Tyr_AS"/>
</dbReference>
<accession>A0AAN7JZW8</accession>
<dbReference type="GO" id="GO:0042545">
    <property type="term" value="P:cell wall modification"/>
    <property type="evidence" value="ECO:0007669"/>
    <property type="project" value="UniProtKB-UniRule"/>
</dbReference>
<dbReference type="InterPro" id="IPR033131">
    <property type="entry name" value="Pectinesterase_Asp_AS"/>
</dbReference>
<sequence length="583" mass="63937">MYRQLPTTTLVNAIPSLSFLYKICSLFLIFIIPIHHFPVPSLCPPIPTTAMNISGKNIPKKLAAAIFLSSVLIITTHIGLVSGGSSPPEANQLYYQCLEVPAQEFLDSILSTIDIVRQVLGTVSQFGGMFGDFRLSNAINDCIDLLDFSADELSWAASATENPHSSHNSTGKLGSDLQTWLSATLVNQDTCADGFDGTDSFVKGIVTGSLGEITSLVQELLTQVRPLPSSTDDGGSGGMKLHGAKGDHFPSWVKPRDQKLLQAGNGANADVVVAQDGTGDFTSVQDAVMAAPNESTDRFVIYIKKGIYKENVEIKKKKWNIMMMGDGMDVTVISSDRNFKGGWTTFRSATFAVSSRGFIAMDMTFENTAGPENHQAVALRSDSDLSVFYRCSMKGYQDTLYTHTMRQFYRDCWISGTIDFIFGDGAVVFQNCHILAKKGLPQQKNTITAQGRKDPYQSTGFSFQFCNVTADSDLLPHLNSTMTYLGRPWKPYSRTIFMQSYLGSVLRPEGWLEWNGNYALDTLFYAEYMNYGPGSGLGGRIKWPGFHVLSSSAQAVNYTVSRFIEGNSWLPSTGVKYEAGFGV</sequence>
<organism evidence="10 11">
    <name type="scientific">Trapa incisa</name>
    <dbReference type="NCBI Taxonomy" id="236973"/>
    <lineage>
        <taxon>Eukaryota</taxon>
        <taxon>Viridiplantae</taxon>
        <taxon>Streptophyta</taxon>
        <taxon>Embryophyta</taxon>
        <taxon>Tracheophyta</taxon>
        <taxon>Spermatophyta</taxon>
        <taxon>Magnoliopsida</taxon>
        <taxon>eudicotyledons</taxon>
        <taxon>Gunneridae</taxon>
        <taxon>Pentapetalae</taxon>
        <taxon>rosids</taxon>
        <taxon>malvids</taxon>
        <taxon>Myrtales</taxon>
        <taxon>Lythraceae</taxon>
        <taxon>Trapa</taxon>
    </lineage>
</organism>
<evidence type="ECO:0000313" key="11">
    <source>
        <dbReference type="Proteomes" id="UP001345219"/>
    </source>
</evidence>
<dbReference type="SUPFAM" id="SSF101148">
    <property type="entry name" value="Plant invertase/pectin methylesterase inhibitor"/>
    <property type="match status" value="1"/>
</dbReference>
<dbReference type="GO" id="GO:0004857">
    <property type="term" value="F:enzyme inhibitor activity"/>
    <property type="evidence" value="ECO:0007669"/>
    <property type="project" value="InterPro"/>
</dbReference>
<dbReference type="GO" id="GO:0030599">
    <property type="term" value="F:pectinesterase activity"/>
    <property type="evidence" value="ECO:0007669"/>
    <property type="project" value="UniProtKB-UniRule"/>
</dbReference>
<evidence type="ECO:0000256" key="4">
    <source>
        <dbReference type="ARBA" id="ARBA00022801"/>
    </source>
</evidence>
<dbReference type="FunFam" id="2.160.20.10:FF:000001">
    <property type="entry name" value="Pectinesterase"/>
    <property type="match status" value="1"/>
</dbReference>
<evidence type="ECO:0000256" key="3">
    <source>
        <dbReference type="ARBA" id="ARBA00007786"/>
    </source>
</evidence>
<evidence type="ECO:0000256" key="8">
    <source>
        <dbReference type="SAM" id="Phobius"/>
    </source>
</evidence>
<dbReference type="PANTHER" id="PTHR31707">
    <property type="entry name" value="PECTINESTERASE"/>
    <property type="match status" value="1"/>
</dbReference>
<keyword evidence="11" id="KW-1185">Reference proteome</keyword>
<reference evidence="10 11" key="1">
    <citation type="journal article" date="2023" name="Hortic Res">
        <title>Pangenome of water caltrop reveals structural variations and asymmetric subgenome divergence after allopolyploidization.</title>
        <authorList>
            <person name="Zhang X."/>
            <person name="Chen Y."/>
            <person name="Wang L."/>
            <person name="Yuan Y."/>
            <person name="Fang M."/>
            <person name="Shi L."/>
            <person name="Lu R."/>
            <person name="Comes H.P."/>
            <person name="Ma Y."/>
            <person name="Chen Y."/>
            <person name="Huang G."/>
            <person name="Zhou Y."/>
            <person name="Zheng Z."/>
            <person name="Qiu Y."/>
        </authorList>
    </citation>
    <scope>NUCLEOTIDE SEQUENCE [LARGE SCALE GENOMIC DNA]</scope>
    <source>
        <tissue evidence="10">Roots</tissue>
    </source>
</reference>
<evidence type="ECO:0000256" key="2">
    <source>
        <dbReference type="ARBA" id="ARBA00006027"/>
    </source>
</evidence>
<comment type="similarity">
    <text evidence="2">In the N-terminal section; belongs to the PMEI family.</text>
</comment>
<protein>
    <recommendedName>
        <fullName evidence="7">Pectinesterase</fullName>
        <ecNumber evidence="7">3.1.1.11</ecNumber>
    </recommendedName>
</protein>
<comment type="subcellular location">
    <subcellularLocation>
        <location evidence="7">Secreted</location>
        <location evidence="7">Cell wall</location>
    </subcellularLocation>
</comment>
<feature type="transmembrane region" description="Helical" evidence="8">
    <location>
        <begin position="20"/>
        <end position="42"/>
    </location>
</feature>
<dbReference type="InterPro" id="IPR006501">
    <property type="entry name" value="Pectinesterase_inhib_dom"/>
</dbReference>
<feature type="active site" evidence="6">
    <location>
        <position position="419"/>
    </location>
</feature>
<comment type="function">
    <text evidence="7">Acts in the modification of cell walls via demethylesterification of cell wall pectin.</text>
</comment>
<dbReference type="EC" id="3.1.1.11" evidence="7"/>
<dbReference type="Proteomes" id="UP001345219">
    <property type="component" value="Chromosome 6"/>
</dbReference>
<gene>
    <name evidence="10" type="ORF">SAY87_006751</name>
</gene>
<dbReference type="InterPro" id="IPR000070">
    <property type="entry name" value="Pectinesterase_cat"/>
</dbReference>
<evidence type="ECO:0000256" key="7">
    <source>
        <dbReference type="RuleBase" id="RU000589"/>
    </source>
</evidence>
<dbReference type="Pfam" id="PF04043">
    <property type="entry name" value="PMEI"/>
    <property type="match status" value="1"/>
</dbReference>
<keyword evidence="7" id="KW-0964">Secreted</keyword>
<dbReference type="GO" id="GO:0045490">
    <property type="term" value="P:pectin catabolic process"/>
    <property type="evidence" value="ECO:0007669"/>
    <property type="project" value="UniProtKB-UniRule"/>
</dbReference>
<dbReference type="EMBL" id="JAXIOK010000013">
    <property type="protein sequence ID" value="KAK4756624.1"/>
    <property type="molecule type" value="Genomic_DNA"/>
</dbReference>
<comment type="pathway">
    <text evidence="1 7">Glycan metabolism; pectin degradation; 2-dehydro-3-deoxy-D-gluconate from pectin: step 1/5.</text>
</comment>
<dbReference type="AlphaFoldDB" id="A0AAN7JZW8"/>